<dbReference type="PANTHER" id="PTHR13135">
    <property type="entry name" value="CYTOSOLIC RESINIFERATOXIN BINDING PROTEIN RBP-26"/>
    <property type="match status" value="1"/>
</dbReference>
<dbReference type="PANTHER" id="PTHR13135:SF0">
    <property type="entry name" value="PHOSPHORYLATED ADAPTER RNA EXPORT PROTEIN"/>
    <property type="match status" value="1"/>
</dbReference>
<sequence>MEKGESVLEAIYEVEVAEDVEMVDVEEGELLELNPQIDQEQSSGGGGVCDTIGIHALHSKNRRRRENKKKNRKKRGSLGPNVTDINRFVVDTCGRLKEKKLLHGVSGDDSDLTPPNIAFFSHPMTIFLETNHSFLLVDAIQSCGGQMTADGRRLRTGVIYTILDLIFQKQFKRKYPASTTAKKGSAQETAISLTDEASSSVPEGSQVVPQNQHEQSCTQKKHISVRDRIGVPVSYDDILGDDPKNDSM</sequence>
<reference evidence="2 3" key="1">
    <citation type="journal article" date="2020" name="Mol. Plant">
        <title>The Chromosome-Based Rubber Tree Genome Provides New Insights into Spurge Genome Evolution and Rubber Biosynthesis.</title>
        <authorList>
            <person name="Liu J."/>
            <person name="Shi C."/>
            <person name="Shi C.C."/>
            <person name="Li W."/>
            <person name="Zhang Q.J."/>
            <person name="Zhang Y."/>
            <person name="Li K."/>
            <person name="Lu H.F."/>
            <person name="Shi C."/>
            <person name="Zhu S.T."/>
            <person name="Xiao Z.Y."/>
            <person name="Nan H."/>
            <person name="Yue Y."/>
            <person name="Zhu X.G."/>
            <person name="Wu Y."/>
            <person name="Hong X.N."/>
            <person name="Fan G.Y."/>
            <person name="Tong Y."/>
            <person name="Zhang D."/>
            <person name="Mao C.L."/>
            <person name="Liu Y.L."/>
            <person name="Hao S.J."/>
            <person name="Liu W.Q."/>
            <person name="Lv M.Q."/>
            <person name="Zhang H.B."/>
            <person name="Liu Y."/>
            <person name="Hu-Tang G.R."/>
            <person name="Wang J.P."/>
            <person name="Wang J.H."/>
            <person name="Sun Y.H."/>
            <person name="Ni S.B."/>
            <person name="Chen W.B."/>
            <person name="Zhang X.C."/>
            <person name="Jiao Y.N."/>
            <person name="Eichler E.E."/>
            <person name="Li G.H."/>
            <person name="Liu X."/>
            <person name="Gao L.Z."/>
        </authorList>
    </citation>
    <scope>NUCLEOTIDE SEQUENCE [LARGE SCALE GENOMIC DNA]</scope>
    <source>
        <strain evidence="3">cv. GT1</strain>
        <tissue evidence="2">Leaf</tissue>
    </source>
</reference>
<dbReference type="Proteomes" id="UP000467840">
    <property type="component" value="Chromosome 3"/>
</dbReference>
<name>A0A6A6KCV9_HEVBR</name>
<evidence type="ECO:0000256" key="1">
    <source>
        <dbReference type="SAM" id="MobiDB-lite"/>
    </source>
</evidence>
<accession>A0A6A6KCV9</accession>
<dbReference type="InterPro" id="IPR039047">
    <property type="entry name" value="PHAX"/>
</dbReference>
<feature type="region of interest" description="Disordered" evidence="1">
    <location>
        <begin position="178"/>
        <end position="223"/>
    </location>
</feature>
<dbReference type="GO" id="GO:0006408">
    <property type="term" value="P:snRNA export from nucleus"/>
    <property type="evidence" value="ECO:0007669"/>
    <property type="project" value="InterPro"/>
</dbReference>
<gene>
    <name evidence="2" type="ORF">GH714_012961</name>
</gene>
<comment type="caution">
    <text evidence="2">The sequence shown here is derived from an EMBL/GenBank/DDBJ whole genome shotgun (WGS) entry which is preliminary data.</text>
</comment>
<feature type="compositionally biased region" description="Polar residues" evidence="1">
    <location>
        <begin position="178"/>
        <end position="218"/>
    </location>
</feature>
<keyword evidence="3" id="KW-1185">Reference proteome</keyword>
<dbReference type="EMBL" id="JAAGAX010000017">
    <property type="protein sequence ID" value="KAF2286264.1"/>
    <property type="molecule type" value="Genomic_DNA"/>
</dbReference>
<feature type="region of interest" description="Disordered" evidence="1">
    <location>
        <begin position="59"/>
        <end position="80"/>
    </location>
</feature>
<evidence type="ECO:0000313" key="3">
    <source>
        <dbReference type="Proteomes" id="UP000467840"/>
    </source>
</evidence>
<protein>
    <submittedName>
        <fullName evidence="2">Uncharacterized protein</fullName>
    </submittedName>
</protein>
<proteinExistence type="predicted"/>
<dbReference type="AlphaFoldDB" id="A0A6A6KCV9"/>
<feature type="compositionally biased region" description="Basic residues" evidence="1">
    <location>
        <begin position="59"/>
        <end position="76"/>
    </location>
</feature>
<evidence type="ECO:0000313" key="2">
    <source>
        <dbReference type="EMBL" id="KAF2286264.1"/>
    </source>
</evidence>
<organism evidence="2 3">
    <name type="scientific">Hevea brasiliensis</name>
    <name type="common">Para rubber tree</name>
    <name type="synonym">Siphonia brasiliensis</name>
    <dbReference type="NCBI Taxonomy" id="3981"/>
    <lineage>
        <taxon>Eukaryota</taxon>
        <taxon>Viridiplantae</taxon>
        <taxon>Streptophyta</taxon>
        <taxon>Embryophyta</taxon>
        <taxon>Tracheophyta</taxon>
        <taxon>Spermatophyta</taxon>
        <taxon>Magnoliopsida</taxon>
        <taxon>eudicotyledons</taxon>
        <taxon>Gunneridae</taxon>
        <taxon>Pentapetalae</taxon>
        <taxon>rosids</taxon>
        <taxon>fabids</taxon>
        <taxon>Malpighiales</taxon>
        <taxon>Euphorbiaceae</taxon>
        <taxon>Crotonoideae</taxon>
        <taxon>Micrandreae</taxon>
        <taxon>Hevea</taxon>
    </lineage>
</organism>